<reference evidence="3" key="1">
    <citation type="journal article" date="2019" name="Int. J. Syst. Evol. Microbiol.">
        <title>The Global Catalogue of Microorganisms (GCM) 10K type strain sequencing project: providing services to taxonomists for standard genome sequencing and annotation.</title>
        <authorList>
            <consortium name="The Broad Institute Genomics Platform"/>
            <consortium name="The Broad Institute Genome Sequencing Center for Infectious Disease"/>
            <person name="Wu L."/>
            <person name="Ma J."/>
        </authorList>
    </citation>
    <scope>NUCLEOTIDE SEQUENCE [LARGE SCALE GENOMIC DNA]</scope>
    <source>
        <strain evidence="3">JCM 31696</strain>
    </source>
</reference>
<name>A0ABW3CN69_9ACTN</name>
<gene>
    <name evidence="2" type="ORF">ACFQ07_23210</name>
</gene>
<evidence type="ECO:0000313" key="3">
    <source>
        <dbReference type="Proteomes" id="UP001597083"/>
    </source>
</evidence>
<feature type="region of interest" description="Disordered" evidence="1">
    <location>
        <begin position="37"/>
        <end position="62"/>
    </location>
</feature>
<proteinExistence type="predicted"/>
<sequence length="62" mass="6685">MREVGLDHRAVGEALEREFRHGLEVAGVVVEVLPPPRGAAKAPSRIGTSGKRALERSVEIAR</sequence>
<evidence type="ECO:0000256" key="1">
    <source>
        <dbReference type="SAM" id="MobiDB-lite"/>
    </source>
</evidence>
<protein>
    <submittedName>
        <fullName evidence="2">Uncharacterized protein</fullName>
    </submittedName>
</protein>
<comment type="caution">
    <text evidence="2">The sequence shown here is derived from an EMBL/GenBank/DDBJ whole genome shotgun (WGS) entry which is preliminary data.</text>
</comment>
<organism evidence="2 3">
    <name type="scientific">Actinomadura adrarensis</name>
    <dbReference type="NCBI Taxonomy" id="1819600"/>
    <lineage>
        <taxon>Bacteria</taxon>
        <taxon>Bacillati</taxon>
        <taxon>Actinomycetota</taxon>
        <taxon>Actinomycetes</taxon>
        <taxon>Streptosporangiales</taxon>
        <taxon>Thermomonosporaceae</taxon>
        <taxon>Actinomadura</taxon>
    </lineage>
</organism>
<feature type="compositionally biased region" description="Basic and acidic residues" evidence="1">
    <location>
        <begin position="52"/>
        <end position="62"/>
    </location>
</feature>
<dbReference type="Proteomes" id="UP001597083">
    <property type="component" value="Unassembled WGS sequence"/>
</dbReference>
<dbReference type="EMBL" id="JBHTIR010003417">
    <property type="protein sequence ID" value="MFD0855168.1"/>
    <property type="molecule type" value="Genomic_DNA"/>
</dbReference>
<accession>A0ABW3CN69</accession>
<keyword evidence="3" id="KW-1185">Reference proteome</keyword>
<evidence type="ECO:0000313" key="2">
    <source>
        <dbReference type="EMBL" id="MFD0855168.1"/>
    </source>
</evidence>
<feature type="non-terminal residue" evidence="2">
    <location>
        <position position="62"/>
    </location>
</feature>